<dbReference type="InterPro" id="IPR033227">
    <property type="entry name" value="CAPS"/>
</dbReference>
<accession>A0A4Z2FJB9</accession>
<keyword evidence="4" id="KW-1185">Reference proteome</keyword>
<dbReference type="GO" id="GO:1990504">
    <property type="term" value="P:dense core granule exocytosis"/>
    <property type="evidence" value="ECO:0007669"/>
    <property type="project" value="InterPro"/>
</dbReference>
<reference evidence="3 4" key="1">
    <citation type="submission" date="2019-03" db="EMBL/GenBank/DDBJ databases">
        <title>First draft genome of Liparis tanakae, snailfish: a comprehensive survey of snailfish specific genes.</title>
        <authorList>
            <person name="Kim W."/>
            <person name="Song I."/>
            <person name="Jeong J.-H."/>
            <person name="Kim D."/>
            <person name="Kim S."/>
            <person name="Ryu S."/>
            <person name="Song J.Y."/>
            <person name="Lee S.K."/>
        </authorList>
    </citation>
    <scope>NUCLEOTIDE SEQUENCE [LARGE SCALE GENOMIC DNA]</scope>
    <source>
        <tissue evidence="3">Muscle</tissue>
    </source>
</reference>
<dbReference type="GO" id="GO:0098978">
    <property type="term" value="C:glutamatergic synapse"/>
    <property type="evidence" value="ECO:0007669"/>
    <property type="project" value="TreeGrafter"/>
</dbReference>
<comment type="caution">
    <text evidence="3">The sequence shown here is derived from an EMBL/GenBank/DDBJ whole genome shotgun (WGS) entry which is preliminary data.</text>
</comment>
<evidence type="ECO:0000256" key="1">
    <source>
        <dbReference type="SAM" id="MobiDB-lite"/>
    </source>
</evidence>
<dbReference type="PANTHER" id="PTHR12166">
    <property type="entry name" value="CALCIUM-DEPENDENT SECRETION ACTIVATOR"/>
    <property type="match status" value="1"/>
</dbReference>
<dbReference type="AlphaFoldDB" id="A0A4Z2FJB9"/>
<dbReference type="GO" id="GO:0016079">
    <property type="term" value="P:synaptic vesicle exocytosis"/>
    <property type="evidence" value="ECO:0007669"/>
    <property type="project" value="InterPro"/>
</dbReference>
<evidence type="ECO:0000313" key="3">
    <source>
        <dbReference type="EMBL" id="TNN41239.1"/>
    </source>
</evidence>
<evidence type="ECO:0000313" key="4">
    <source>
        <dbReference type="Proteomes" id="UP000314294"/>
    </source>
</evidence>
<gene>
    <name evidence="3" type="primary">Cadps2_2</name>
    <name evidence="3" type="ORF">EYF80_048595</name>
</gene>
<dbReference type="GO" id="GO:0098793">
    <property type="term" value="C:presynapse"/>
    <property type="evidence" value="ECO:0007669"/>
    <property type="project" value="GOC"/>
</dbReference>
<sequence length="96" mass="10910">MAALCVWLAERVDLQLHAFQLRTLIRIVKKTYRDFRLQGVADVSLNSRSYEVVHRRLSVEEATAAVKSGDVLQGVSMRDSEEEEEEEEEGEGGEED</sequence>
<dbReference type="EMBL" id="SRLO01001124">
    <property type="protein sequence ID" value="TNN41239.1"/>
    <property type="molecule type" value="Genomic_DNA"/>
</dbReference>
<proteinExistence type="predicted"/>
<dbReference type="OrthoDB" id="10063282at2759"/>
<dbReference type="PANTHER" id="PTHR12166:SF7">
    <property type="entry name" value="CALCIUM-DEPENDENT SECRETION ACTIVATOR 2"/>
    <property type="match status" value="1"/>
</dbReference>
<dbReference type="Proteomes" id="UP000314294">
    <property type="component" value="Unassembled WGS sequence"/>
</dbReference>
<organism evidence="3 4">
    <name type="scientific">Liparis tanakae</name>
    <name type="common">Tanaka's snailfish</name>
    <dbReference type="NCBI Taxonomy" id="230148"/>
    <lineage>
        <taxon>Eukaryota</taxon>
        <taxon>Metazoa</taxon>
        <taxon>Chordata</taxon>
        <taxon>Craniata</taxon>
        <taxon>Vertebrata</taxon>
        <taxon>Euteleostomi</taxon>
        <taxon>Actinopterygii</taxon>
        <taxon>Neopterygii</taxon>
        <taxon>Teleostei</taxon>
        <taxon>Neoteleostei</taxon>
        <taxon>Acanthomorphata</taxon>
        <taxon>Eupercaria</taxon>
        <taxon>Perciformes</taxon>
        <taxon>Cottioidei</taxon>
        <taxon>Cottales</taxon>
        <taxon>Liparidae</taxon>
        <taxon>Liparis</taxon>
    </lineage>
</organism>
<feature type="compositionally biased region" description="Acidic residues" evidence="1">
    <location>
        <begin position="80"/>
        <end position="96"/>
    </location>
</feature>
<evidence type="ECO:0000259" key="2">
    <source>
        <dbReference type="Pfam" id="PF06292"/>
    </source>
</evidence>
<feature type="region of interest" description="Disordered" evidence="1">
    <location>
        <begin position="70"/>
        <end position="96"/>
    </location>
</feature>
<name>A0A4Z2FJB9_9TELE</name>
<feature type="domain" description="MUN" evidence="2">
    <location>
        <begin position="2"/>
        <end position="35"/>
    </location>
</feature>
<dbReference type="Pfam" id="PF06292">
    <property type="entry name" value="MUN"/>
    <property type="match status" value="1"/>
</dbReference>
<dbReference type="GO" id="GO:0045921">
    <property type="term" value="P:positive regulation of exocytosis"/>
    <property type="evidence" value="ECO:0007669"/>
    <property type="project" value="TreeGrafter"/>
</dbReference>
<dbReference type="InterPro" id="IPR010439">
    <property type="entry name" value="MUN_dom"/>
</dbReference>
<protein>
    <submittedName>
        <fullName evidence="3">Calcium-dependent secretion activator 2</fullName>
    </submittedName>
</protein>